<comment type="similarity">
    <text evidence="3">Belongs to the SNUT3 family.</text>
</comment>
<dbReference type="AlphaFoldDB" id="A0A9N8ZXT3"/>
<evidence type="ECO:0000256" key="4">
    <source>
        <dbReference type="ARBA" id="ARBA00011825"/>
    </source>
</evidence>
<evidence type="ECO:0000313" key="10">
    <source>
        <dbReference type="EMBL" id="CAG8510403.1"/>
    </source>
</evidence>
<evidence type="ECO:0000256" key="1">
    <source>
        <dbReference type="ARBA" id="ARBA00003632"/>
    </source>
</evidence>
<evidence type="ECO:0000256" key="3">
    <source>
        <dbReference type="ARBA" id="ARBA00008218"/>
    </source>
</evidence>
<comment type="function">
    <text evidence="1">May play a role in mRNA splicing.</text>
</comment>
<comment type="subcellular location">
    <subcellularLocation>
        <location evidence="2">Nucleus</location>
    </subcellularLocation>
</comment>
<keyword evidence="11" id="KW-1185">Reference proteome</keyword>
<feature type="domain" description="U4/U6.U5 small nuclear ribonucleoprotein 27kDa protein" evidence="9">
    <location>
        <begin position="206"/>
        <end position="258"/>
    </location>
</feature>
<protein>
    <submittedName>
        <fullName evidence="10">13035_t:CDS:1</fullName>
    </submittedName>
</protein>
<name>A0A9N8ZXT3_9GLOM</name>
<keyword evidence="6" id="KW-0508">mRNA splicing</keyword>
<evidence type="ECO:0000259" key="9">
    <source>
        <dbReference type="Pfam" id="PF08648"/>
    </source>
</evidence>
<evidence type="ECO:0000313" key="11">
    <source>
        <dbReference type="Proteomes" id="UP000789831"/>
    </source>
</evidence>
<evidence type="ECO:0000256" key="8">
    <source>
        <dbReference type="SAM" id="MobiDB-lite"/>
    </source>
</evidence>
<keyword evidence="7" id="KW-0539">Nucleus</keyword>
<organism evidence="10 11">
    <name type="scientific">Ambispora gerdemannii</name>
    <dbReference type="NCBI Taxonomy" id="144530"/>
    <lineage>
        <taxon>Eukaryota</taxon>
        <taxon>Fungi</taxon>
        <taxon>Fungi incertae sedis</taxon>
        <taxon>Mucoromycota</taxon>
        <taxon>Glomeromycotina</taxon>
        <taxon>Glomeromycetes</taxon>
        <taxon>Archaeosporales</taxon>
        <taxon>Ambisporaceae</taxon>
        <taxon>Ambispora</taxon>
    </lineage>
</organism>
<comment type="subunit">
    <text evidence="4">Part of a tri-snRNP complex.</text>
</comment>
<feature type="region of interest" description="Disordered" evidence="8">
    <location>
        <begin position="39"/>
        <end position="60"/>
    </location>
</feature>
<evidence type="ECO:0000256" key="2">
    <source>
        <dbReference type="ARBA" id="ARBA00004123"/>
    </source>
</evidence>
<feature type="compositionally biased region" description="Polar residues" evidence="8">
    <location>
        <begin position="185"/>
        <end position="195"/>
    </location>
</feature>
<dbReference type="Proteomes" id="UP000789831">
    <property type="component" value="Unassembled WGS sequence"/>
</dbReference>
<feature type="compositionally biased region" description="Basic and acidic residues" evidence="8">
    <location>
        <begin position="128"/>
        <end position="137"/>
    </location>
</feature>
<sequence length="260" mass="29779">MSNLLRFFPEQTPFPYVKQTALGQEVGMFGKGKRTGCETFSKEKRTGRKEKGLAAKKKGLAAKEKEHIKERFEMIKERMPKTKLVAYLNENTETLKSLRASWQRPDEKIDSNFVVGEMQFLYKCGVAERRRSPEKSSRSLRSRSRSPGGRRDRALSPRSSERRDPKYDRERKSKADSPSRKEEVTTPSEGSSNNLLGDIDPDENPEQALMALMGMTGFSSTKGKKVTGNETSAVNIKKQRQYRQYMNRRGGFNRPLDRVQ</sequence>
<proteinExistence type="inferred from homology"/>
<dbReference type="Pfam" id="PF08648">
    <property type="entry name" value="SNRNP27"/>
    <property type="match status" value="1"/>
</dbReference>
<feature type="region of interest" description="Disordered" evidence="8">
    <location>
        <begin position="219"/>
        <end position="260"/>
    </location>
</feature>
<dbReference type="GO" id="GO:0071011">
    <property type="term" value="C:precatalytic spliceosome"/>
    <property type="evidence" value="ECO:0007669"/>
    <property type="project" value="TreeGrafter"/>
</dbReference>
<dbReference type="GO" id="GO:0006397">
    <property type="term" value="P:mRNA processing"/>
    <property type="evidence" value="ECO:0007669"/>
    <property type="project" value="UniProtKB-KW"/>
</dbReference>
<evidence type="ECO:0000256" key="5">
    <source>
        <dbReference type="ARBA" id="ARBA00022664"/>
    </source>
</evidence>
<reference evidence="10" key="1">
    <citation type="submission" date="2021-06" db="EMBL/GenBank/DDBJ databases">
        <authorList>
            <person name="Kallberg Y."/>
            <person name="Tangrot J."/>
            <person name="Rosling A."/>
        </authorList>
    </citation>
    <scope>NUCLEOTIDE SEQUENCE</scope>
    <source>
        <strain evidence="10">MT106</strain>
    </source>
</reference>
<evidence type="ECO:0000256" key="6">
    <source>
        <dbReference type="ARBA" id="ARBA00023187"/>
    </source>
</evidence>
<dbReference type="EMBL" id="CAJVPL010000566">
    <property type="protein sequence ID" value="CAG8510403.1"/>
    <property type="molecule type" value="Genomic_DNA"/>
</dbReference>
<dbReference type="PANTHER" id="PTHR31077:SF1">
    <property type="entry name" value="U4_U6.U5 SMALL NUCLEAR RIBONUCLEOPROTEIN 27 KDA PROTEIN"/>
    <property type="match status" value="1"/>
</dbReference>
<dbReference type="PANTHER" id="PTHR31077">
    <property type="entry name" value="U4/U6.U5 SMALL NUCLEAR RIBONUCLEOPROTEIN 27 KDA PROTEIN"/>
    <property type="match status" value="1"/>
</dbReference>
<gene>
    <name evidence="10" type="ORF">AGERDE_LOCUS4712</name>
</gene>
<dbReference type="InterPro" id="IPR013957">
    <property type="entry name" value="SNRNP27"/>
</dbReference>
<dbReference type="GO" id="GO:0008380">
    <property type="term" value="P:RNA splicing"/>
    <property type="evidence" value="ECO:0007669"/>
    <property type="project" value="UniProtKB-KW"/>
</dbReference>
<feature type="compositionally biased region" description="Basic and acidic residues" evidence="8">
    <location>
        <begin position="149"/>
        <end position="184"/>
    </location>
</feature>
<feature type="region of interest" description="Disordered" evidence="8">
    <location>
        <begin position="128"/>
        <end position="203"/>
    </location>
</feature>
<keyword evidence="5" id="KW-0507">mRNA processing</keyword>
<feature type="compositionally biased region" description="Basic and acidic residues" evidence="8">
    <location>
        <begin position="40"/>
        <end position="53"/>
    </location>
</feature>
<accession>A0A9N8ZXT3</accession>
<evidence type="ECO:0000256" key="7">
    <source>
        <dbReference type="ARBA" id="ARBA00023242"/>
    </source>
</evidence>
<comment type="caution">
    <text evidence="10">The sequence shown here is derived from an EMBL/GenBank/DDBJ whole genome shotgun (WGS) entry which is preliminary data.</text>
</comment>
<dbReference type="OrthoDB" id="21368at2759"/>